<feature type="transmembrane region" description="Helical" evidence="2">
    <location>
        <begin position="260"/>
        <end position="282"/>
    </location>
</feature>
<protein>
    <recommendedName>
        <fullName evidence="3">FHA domain-containing protein</fullName>
    </recommendedName>
</protein>
<keyword evidence="2" id="KW-1133">Transmembrane helix</keyword>
<feature type="transmembrane region" description="Helical" evidence="2">
    <location>
        <begin position="121"/>
        <end position="146"/>
    </location>
</feature>
<dbReference type="EMBL" id="HACM01010951">
    <property type="protein sequence ID" value="CRZ11393.1"/>
    <property type="molecule type" value="Transcribed_RNA"/>
</dbReference>
<dbReference type="GO" id="GO:0016020">
    <property type="term" value="C:membrane"/>
    <property type="evidence" value="ECO:0007669"/>
    <property type="project" value="InterPro"/>
</dbReference>
<evidence type="ECO:0000313" key="4">
    <source>
        <dbReference type="EMBL" id="CRZ11393.1"/>
    </source>
</evidence>
<keyword evidence="2" id="KW-0472">Membrane</keyword>
<dbReference type="PANTHER" id="PTHR11206">
    <property type="entry name" value="MULTIDRUG RESISTANCE PROTEIN"/>
    <property type="match status" value="1"/>
</dbReference>
<feature type="transmembrane region" description="Helical" evidence="2">
    <location>
        <begin position="214"/>
        <end position="239"/>
    </location>
</feature>
<comment type="similarity">
    <text evidence="1">Belongs to the multi antimicrobial extrusion (MATE) (TC 2.A.66.1) family.</text>
</comment>
<feature type="transmembrane region" description="Helical" evidence="2">
    <location>
        <begin position="442"/>
        <end position="462"/>
    </location>
</feature>
<dbReference type="InterPro" id="IPR000253">
    <property type="entry name" value="FHA_dom"/>
</dbReference>
<keyword evidence="2" id="KW-0812">Transmembrane</keyword>
<evidence type="ECO:0000259" key="3">
    <source>
        <dbReference type="PROSITE" id="PS50006"/>
    </source>
</evidence>
<dbReference type="GO" id="GO:0015297">
    <property type="term" value="F:antiporter activity"/>
    <property type="evidence" value="ECO:0007669"/>
    <property type="project" value="InterPro"/>
</dbReference>
<dbReference type="Pfam" id="PF01554">
    <property type="entry name" value="MatE"/>
    <property type="match status" value="2"/>
</dbReference>
<dbReference type="PROSITE" id="PS50006">
    <property type="entry name" value="FHA_DOMAIN"/>
    <property type="match status" value="1"/>
</dbReference>
<evidence type="ECO:0000256" key="2">
    <source>
        <dbReference type="SAM" id="Phobius"/>
    </source>
</evidence>
<dbReference type="InterPro" id="IPR002528">
    <property type="entry name" value="MATE_fam"/>
</dbReference>
<feature type="transmembrane region" description="Helical" evidence="2">
    <location>
        <begin position="185"/>
        <end position="208"/>
    </location>
</feature>
<sequence>MDNPLLGANAPTEDLQPAIQPNQPNIVDEWFALLRIGVPLATQNMLVMISSTIAVIMVGNTSSASNVNLDASSLASMYSNISGLSVGTGLTFSLDTLFANANGSMLDGDRALAALYTQRSLLVLAVAFIPIALANAFTFHFLYFVLGQQYDISVAAAGFAHRLLPGLPFMFISCIMTKSLQARSIIAPTVVIGIISNTVNLALCFIFLEVLHLFYYYGAWARSISSIIAPVLYLCYFWYHNLLDLLWRPWQGSLVCNPPALYRFVCLSVHSCLMIVGEWWAFEFTYAMAGWLSPSDVNIAAHTILFTLNVIKYVGYSGFASAASIRVGNHLGRGDSIPAKAVAVISITSVAALSLIFVAVTLCFLKTLTRFYTDKQEIIDLVLSCSVPVSISEVAYATLMTAGGVLRGCGRQKVGSVWIAIGYAIGLPMAFLLSKSQGLGGIWWGNALALIIAALASVFYLVRVSWVGAAREAQLGLMTDTDSSYSGPNTDKR</sequence>
<dbReference type="GO" id="GO:0042910">
    <property type="term" value="F:xenobiotic transmembrane transporter activity"/>
    <property type="evidence" value="ECO:0007669"/>
    <property type="project" value="InterPro"/>
</dbReference>
<name>A0A0H5RBJ2_9EUKA</name>
<evidence type="ECO:0000256" key="1">
    <source>
        <dbReference type="ARBA" id="ARBA00010199"/>
    </source>
</evidence>
<feature type="transmembrane region" description="Helical" evidence="2">
    <location>
        <begin position="417"/>
        <end position="436"/>
    </location>
</feature>
<accession>A0A0H5RBJ2</accession>
<reference evidence="4" key="1">
    <citation type="submission" date="2015-04" db="EMBL/GenBank/DDBJ databases">
        <title>The genome sequence of the plant pathogenic Rhizarian Plasmodiophora brassicae reveals insights in its biotrophic life cycle and the origin of chitin synthesis.</title>
        <authorList>
            <person name="Schwelm A."/>
            <person name="Fogelqvist J."/>
            <person name="Knaust A."/>
            <person name="Julke S."/>
            <person name="Lilja T."/>
            <person name="Dhandapani V."/>
            <person name="Bonilla-Rosso G."/>
            <person name="Karlsson M."/>
            <person name="Shevchenko A."/>
            <person name="Choi S.R."/>
            <person name="Kim H.G."/>
            <person name="Park J.Y."/>
            <person name="Lim Y.P."/>
            <person name="Ludwig-Muller J."/>
            <person name="Dixelius C."/>
        </authorList>
    </citation>
    <scope>NUCLEOTIDE SEQUENCE</scope>
    <source>
        <tissue evidence="4">Potato root galls</tissue>
    </source>
</reference>
<proteinExistence type="inferred from homology"/>
<organism evidence="4">
    <name type="scientific">Spongospora subterranea</name>
    <dbReference type="NCBI Taxonomy" id="70186"/>
    <lineage>
        <taxon>Eukaryota</taxon>
        <taxon>Sar</taxon>
        <taxon>Rhizaria</taxon>
        <taxon>Endomyxa</taxon>
        <taxon>Phytomyxea</taxon>
        <taxon>Plasmodiophorida</taxon>
        <taxon>Plasmodiophoridae</taxon>
        <taxon>Spongospora</taxon>
    </lineage>
</organism>
<feature type="domain" description="FHA" evidence="3">
    <location>
        <begin position="56"/>
        <end position="111"/>
    </location>
</feature>
<feature type="transmembrane region" description="Helical" evidence="2">
    <location>
        <begin position="341"/>
        <end position="365"/>
    </location>
</feature>
<feature type="transmembrane region" description="Helical" evidence="2">
    <location>
        <begin position="45"/>
        <end position="65"/>
    </location>
</feature>
<dbReference type="AlphaFoldDB" id="A0A0H5RBJ2"/>
<feature type="transmembrane region" description="Helical" evidence="2">
    <location>
        <begin position="152"/>
        <end position="173"/>
    </location>
</feature>